<evidence type="ECO:0000256" key="1">
    <source>
        <dbReference type="SAM" id="MobiDB-lite"/>
    </source>
</evidence>
<feature type="compositionally biased region" description="Basic and acidic residues" evidence="1">
    <location>
        <begin position="331"/>
        <end position="348"/>
    </location>
</feature>
<dbReference type="RefSeq" id="WP_313985864.1">
    <property type="nucleotide sequence ID" value="NZ_JASJOS010000015.1"/>
</dbReference>
<gene>
    <name evidence="2" type="ORF">QNI16_28585</name>
</gene>
<protein>
    <submittedName>
        <fullName evidence="2">Uncharacterized protein</fullName>
    </submittedName>
</protein>
<dbReference type="AlphaFoldDB" id="A0AAE3UC86"/>
<organism evidence="2 3">
    <name type="scientific">Xanthocytophaga flava</name>
    <dbReference type="NCBI Taxonomy" id="3048013"/>
    <lineage>
        <taxon>Bacteria</taxon>
        <taxon>Pseudomonadati</taxon>
        <taxon>Bacteroidota</taxon>
        <taxon>Cytophagia</taxon>
        <taxon>Cytophagales</taxon>
        <taxon>Rhodocytophagaceae</taxon>
        <taxon>Xanthocytophaga</taxon>
    </lineage>
</organism>
<name>A0AAE3UC86_9BACT</name>
<evidence type="ECO:0000313" key="3">
    <source>
        <dbReference type="Proteomes" id="UP001241110"/>
    </source>
</evidence>
<accession>A0AAE3UC86</accession>
<proteinExistence type="predicted"/>
<comment type="caution">
    <text evidence="2">The sequence shown here is derived from an EMBL/GenBank/DDBJ whole genome shotgun (WGS) entry which is preliminary data.</text>
</comment>
<evidence type="ECO:0000313" key="2">
    <source>
        <dbReference type="EMBL" id="MDJ1484489.1"/>
    </source>
</evidence>
<dbReference type="Proteomes" id="UP001241110">
    <property type="component" value="Unassembled WGS sequence"/>
</dbReference>
<feature type="region of interest" description="Disordered" evidence="1">
    <location>
        <begin position="322"/>
        <end position="371"/>
    </location>
</feature>
<reference evidence="2" key="1">
    <citation type="submission" date="2023-05" db="EMBL/GenBank/DDBJ databases">
        <authorList>
            <person name="Zhang X."/>
        </authorList>
    </citation>
    <scope>NUCLEOTIDE SEQUENCE</scope>
    <source>
        <strain evidence="2">YF14B1</strain>
    </source>
</reference>
<sequence>MLSYTQNITNTMRHMLKITGCITMVLYSVVVQAQKVADTTRFQRDEEVLRTVLLEYFKEANPDKKSRRVITQNGEVHYFPGFGLLISAPTYTNSLGVKVINGDAYYYKFNMDEEDSDDDDTNKTPPATKVIEKEQIITLMKGFLSSYGNLFGFVKPGEKIFFYYDKRYDQERKYNSQDKTAKPERILFEFSQEDTRMAGQDLAAKTKVTVEPIDKTSKPEYEIMGKIFTNLFGNGFDKSFVTADNNFVYFNGLEKSTTKERYEFFKGLGVIYNFSVNYNRSLKLHGVATMNTSSDVSSNYKSMTITRPAIAGSGAVTIVSESEEEVTTSAKSEKGKAKNKSKKEDKSLEPVQVMGTASSSEKTGKSKDTQTSVQDYASFINEVKAYMIEYGRTLRTLAPTERLVVNISINTWNKETIPQKVELSVPKTVLDEYDKQGLTLAEAISKIRVSEQKHKASSHNIQFQWSK</sequence>
<dbReference type="EMBL" id="JASJOS010000015">
    <property type="protein sequence ID" value="MDJ1484489.1"/>
    <property type="molecule type" value="Genomic_DNA"/>
</dbReference>